<dbReference type="PANTHER" id="PTHR30417">
    <property type="entry name" value="N-ACETYLMURAMOYL-L-ALANINE AMIDASE AMID"/>
    <property type="match status" value="1"/>
</dbReference>
<dbReference type="Proteomes" id="UP000254293">
    <property type="component" value="Unassembled WGS sequence"/>
</dbReference>
<dbReference type="NCBIfam" id="NF008758">
    <property type="entry name" value="PRK11789.1"/>
    <property type="match status" value="1"/>
</dbReference>
<evidence type="ECO:0000256" key="7">
    <source>
        <dbReference type="ARBA" id="ARBA00022723"/>
    </source>
</evidence>
<sequence length="182" mass="20220">MQEWREGRWQGARQAFSPNCGPRPEGERVTLAVIHNISLPPFEYGTGAVEKLFANRINGAEHPFFSVIENLRVSSHFFIARTGETVQFVSCGDAAYHAGVSSFRGRAGCNAFSVGIEMEGCDFEPFAEAQYAALRRLLDALLAQYPIEAVTGHEHIAPGRKTDPGHFFDWERVAEWGFQTAV</sequence>
<keyword evidence="7" id="KW-0479">Metal-binding</keyword>
<dbReference type="CDD" id="cd06583">
    <property type="entry name" value="PGRP"/>
    <property type="match status" value="1"/>
</dbReference>
<keyword evidence="9" id="KW-0862">Zinc</keyword>
<evidence type="ECO:0000256" key="9">
    <source>
        <dbReference type="ARBA" id="ARBA00022833"/>
    </source>
</evidence>
<dbReference type="GO" id="GO:0046872">
    <property type="term" value="F:metal ion binding"/>
    <property type="evidence" value="ECO:0007669"/>
    <property type="project" value="UniProtKB-KW"/>
</dbReference>
<dbReference type="Gene3D" id="3.40.80.10">
    <property type="entry name" value="Peptidoglycan recognition protein-like"/>
    <property type="match status" value="1"/>
</dbReference>
<keyword evidence="10" id="KW-0961">Cell wall biogenesis/degradation</keyword>
<name>A0A377QZP6_9NEIS</name>
<protein>
    <recommendedName>
        <fullName evidence="11">1,6-anhydro-N-acetylmuramyl-L-alanine amidase AmpD</fullName>
        <ecNumber evidence="5">3.5.1.28</ecNumber>
    </recommendedName>
    <alternativeName>
        <fullName evidence="12">N-acetylmuramoyl-L-alanine amidase</fullName>
    </alternativeName>
</protein>
<dbReference type="InterPro" id="IPR002502">
    <property type="entry name" value="Amidase_domain"/>
</dbReference>
<dbReference type="AlphaFoldDB" id="A0A377QZP6"/>
<evidence type="ECO:0000313" key="16">
    <source>
        <dbReference type="Proteomes" id="UP000254293"/>
    </source>
</evidence>
<dbReference type="InterPro" id="IPR036505">
    <property type="entry name" value="Amidase/PGRP_sf"/>
</dbReference>
<dbReference type="SUPFAM" id="SSF55846">
    <property type="entry name" value="N-acetylmuramoyl-L-alanine amidase-like"/>
    <property type="match status" value="1"/>
</dbReference>
<dbReference type="GO" id="GO:0009253">
    <property type="term" value="P:peptidoglycan catabolic process"/>
    <property type="evidence" value="ECO:0007669"/>
    <property type="project" value="InterPro"/>
</dbReference>
<dbReference type="Pfam" id="PF01510">
    <property type="entry name" value="Amidase_2"/>
    <property type="match status" value="1"/>
</dbReference>
<feature type="region of interest" description="Disordered" evidence="13">
    <location>
        <begin position="1"/>
        <end position="21"/>
    </location>
</feature>
<evidence type="ECO:0000259" key="14">
    <source>
        <dbReference type="SMART" id="SM00644"/>
    </source>
</evidence>
<evidence type="ECO:0000256" key="13">
    <source>
        <dbReference type="SAM" id="MobiDB-lite"/>
    </source>
</evidence>
<dbReference type="GO" id="GO:0009254">
    <property type="term" value="P:peptidoglycan turnover"/>
    <property type="evidence" value="ECO:0007669"/>
    <property type="project" value="TreeGrafter"/>
</dbReference>
<comment type="cofactor">
    <cofactor evidence="2">
        <name>Zn(2+)</name>
        <dbReference type="ChEBI" id="CHEBI:29105"/>
    </cofactor>
</comment>
<dbReference type="GO" id="GO:0008745">
    <property type="term" value="F:N-acetylmuramoyl-L-alanine amidase activity"/>
    <property type="evidence" value="ECO:0007669"/>
    <property type="project" value="UniProtKB-EC"/>
</dbReference>
<comment type="catalytic activity">
    <reaction evidence="1">
        <text>Hydrolyzes the link between N-acetylmuramoyl residues and L-amino acid residues in certain cell-wall glycopeptides.</text>
        <dbReference type="EC" id="3.5.1.28"/>
    </reaction>
</comment>
<dbReference type="EC" id="3.5.1.28" evidence="5"/>
<dbReference type="GO" id="GO:0005737">
    <property type="term" value="C:cytoplasm"/>
    <property type="evidence" value="ECO:0007669"/>
    <property type="project" value="UniProtKB-SubCell"/>
</dbReference>
<dbReference type="GO" id="GO:0071555">
    <property type="term" value="P:cell wall organization"/>
    <property type="evidence" value="ECO:0007669"/>
    <property type="project" value="UniProtKB-KW"/>
</dbReference>
<evidence type="ECO:0000256" key="8">
    <source>
        <dbReference type="ARBA" id="ARBA00022801"/>
    </source>
</evidence>
<accession>A0A377QZP6</accession>
<evidence type="ECO:0000256" key="6">
    <source>
        <dbReference type="ARBA" id="ARBA00022490"/>
    </source>
</evidence>
<evidence type="ECO:0000256" key="3">
    <source>
        <dbReference type="ARBA" id="ARBA00004496"/>
    </source>
</evidence>
<evidence type="ECO:0000256" key="12">
    <source>
        <dbReference type="ARBA" id="ARBA00042615"/>
    </source>
</evidence>
<evidence type="ECO:0000313" key="15">
    <source>
        <dbReference type="EMBL" id="STR00904.1"/>
    </source>
</evidence>
<proteinExistence type="inferred from homology"/>
<dbReference type="InterPro" id="IPR051206">
    <property type="entry name" value="NAMLAA_amidase_2"/>
</dbReference>
<evidence type="ECO:0000256" key="11">
    <source>
        <dbReference type="ARBA" id="ARBA00039257"/>
    </source>
</evidence>
<evidence type="ECO:0000256" key="5">
    <source>
        <dbReference type="ARBA" id="ARBA00011901"/>
    </source>
</evidence>
<dbReference type="RefSeq" id="WP_115308320.1">
    <property type="nucleotide sequence ID" value="NZ_UGJJ01000001.1"/>
</dbReference>
<keyword evidence="16" id="KW-1185">Reference proteome</keyword>
<keyword evidence="6" id="KW-0963">Cytoplasm</keyword>
<feature type="domain" description="N-acetylmuramoyl-L-alanine amidase" evidence="14">
    <location>
        <begin position="17"/>
        <end position="165"/>
    </location>
</feature>
<dbReference type="OrthoDB" id="9794842at2"/>
<keyword evidence="8 15" id="KW-0378">Hydrolase</keyword>
<evidence type="ECO:0000256" key="1">
    <source>
        <dbReference type="ARBA" id="ARBA00001561"/>
    </source>
</evidence>
<gene>
    <name evidence="15" type="primary">ampD</name>
    <name evidence="15" type="ORF">NCTC13336_01128</name>
</gene>
<reference evidence="15 16" key="1">
    <citation type="submission" date="2018-06" db="EMBL/GenBank/DDBJ databases">
        <authorList>
            <consortium name="Pathogen Informatics"/>
            <person name="Doyle S."/>
        </authorList>
    </citation>
    <scope>NUCLEOTIDE SEQUENCE [LARGE SCALE GENOMIC DNA]</scope>
    <source>
        <strain evidence="15 16">NCTC13336</strain>
    </source>
</reference>
<comment type="subcellular location">
    <subcellularLocation>
        <location evidence="3">Cytoplasm</location>
    </subcellularLocation>
</comment>
<organism evidence="15 16">
    <name type="scientific">Kingella potus</name>
    <dbReference type="NCBI Taxonomy" id="265175"/>
    <lineage>
        <taxon>Bacteria</taxon>
        <taxon>Pseudomonadati</taxon>
        <taxon>Pseudomonadota</taxon>
        <taxon>Betaproteobacteria</taxon>
        <taxon>Neisseriales</taxon>
        <taxon>Neisseriaceae</taxon>
        <taxon>Kingella</taxon>
    </lineage>
</organism>
<dbReference type="PANTHER" id="PTHR30417:SF4">
    <property type="entry name" value="1,6-ANHYDRO-N-ACETYLMURAMYL-L-ALANINE AMIDASE AMPD"/>
    <property type="match status" value="1"/>
</dbReference>
<comment type="similarity">
    <text evidence="4">Belongs to the N-acetylmuramoyl-L-alanine amidase 2 family.</text>
</comment>
<evidence type="ECO:0000256" key="4">
    <source>
        <dbReference type="ARBA" id="ARBA00007553"/>
    </source>
</evidence>
<dbReference type="SMART" id="SM00644">
    <property type="entry name" value="Ami_2"/>
    <property type="match status" value="1"/>
</dbReference>
<evidence type="ECO:0000256" key="2">
    <source>
        <dbReference type="ARBA" id="ARBA00001947"/>
    </source>
</evidence>
<dbReference type="EMBL" id="UGJJ01000001">
    <property type="protein sequence ID" value="STR00904.1"/>
    <property type="molecule type" value="Genomic_DNA"/>
</dbReference>
<evidence type="ECO:0000256" key="10">
    <source>
        <dbReference type="ARBA" id="ARBA00023316"/>
    </source>
</evidence>